<sequence length="45" mass="5092">MGYSAAGYSLWRSGIEGFNELRRRHLVPRRPTGRAGRPPGPARKR</sequence>
<proteinExistence type="predicted"/>
<organism evidence="2">
    <name type="scientific">Mycobacterium xenopi 4042</name>
    <dbReference type="NCBI Taxonomy" id="1299334"/>
    <lineage>
        <taxon>Bacteria</taxon>
        <taxon>Bacillati</taxon>
        <taxon>Actinomycetota</taxon>
        <taxon>Actinomycetes</taxon>
        <taxon>Mycobacteriales</taxon>
        <taxon>Mycobacteriaceae</taxon>
        <taxon>Mycobacterium</taxon>
    </lineage>
</organism>
<feature type="region of interest" description="Disordered" evidence="1">
    <location>
        <begin position="23"/>
        <end position="45"/>
    </location>
</feature>
<evidence type="ECO:0000256" key="1">
    <source>
        <dbReference type="SAM" id="MobiDB-lite"/>
    </source>
</evidence>
<accession>X7Z5M5</accession>
<dbReference type="PATRIC" id="fig|1299334.3.peg.8978"/>
<dbReference type="EMBL" id="JAOB01000081">
    <property type="protein sequence ID" value="EUA14098.1"/>
    <property type="molecule type" value="Genomic_DNA"/>
</dbReference>
<gene>
    <name evidence="2" type="ORF">I553_7220</name>
</gene>
<feature type="compositionally biased region" description="Basic residues" evidence="1">
    <location>
        <begin position="23"/>
        <end position="32"/>
    </location>
</feature>
<reference evidence="2" key="1">
    <citation type="submission" date="2014-01" db="EMBL/GenBank/DDBJ databases">
        <authorList>
            <person name="Brown-Elliot B."/>
            <person name="Wallace R."/>
            <person name="Lenaerts A."/>
            <person name="Ordway D."/>
            <person name="DeGroote M.A."/>
            <person name="Parker T."/>
            <person name="Sizemore C."/>
            <person name="Tallon L.J."/>
            <person name="Sadzewicz L.K."/>
            <person name="Sengamalay N."/>
            <person name="Fraser C.M."/>
            <person name="Hine E."/>
            <person name="Shefchek K.A."/>
            <person name="Das S.P."/>
            <person name="Tettelin H."/>
        </authorList>
    </citation>
    <scope>NUCLEOTIDE SEQUENCE [LARGE SCALE GENOMIC DNA]</scope>
    <source>
        <strain evidence="2">4042</strain>
    </source>
</reference>
<evidence type="ECO:0000313" key="2">
    <source>
        <dbReference type="EMBL" id="EUA14098.1"/>
    </source>
</evidence>
<protein>
    <submittedName>
        <fullName evidence="2">Uncharacterized protein</fullName>
    </submittedName>
</protein>
<dbReference type="AlphaFoldDB" id="X7Z5M5"/>
<comment type="caution">
    <text evidence="2">The sequence shown here is derived from an EMBL/GenBank/DDBJ whole genome shotgun (WGS) entry which is preliminary data.</text>
</comment>
<name>X7Z5M5_MYCXE</name>